<name>A0AAV4KCZ1_9ACTN</name>
<dbReference type="AlphaFoldDB" id="A0AAV4KCZ1"/>
<dbReference type="Proteomes" id="UP000326029">
    <property type="component" value="Chromosome"/>
</dbReference>
<evidence type="ECO:0000256" key="1">
    <source>
        <dbReference type="SAM" id="Phobius"/>
    </source>
</evidence>
<evidence type="ECO:0000313" key="4">
    <source>
        <dbReference type="Proteomes" id="UP000326029"/>
    </source>
</evidence>
<keyword evidence="1" id="KW-0812">Transmembrane</keyword>
<reference evidence="2 5" key="1">
    <citation type="journal article" date="2014" name="Int. J. Syst. Evol. Microbiol.">
        <title>Complete genome sequence of Corynebacterium casei LMG S-19264T (=DSM 44701T), isolated from a smear-ripened cheese.</title>
        <authorList>
            <consortium name="US DOE Joint Genome Institute (JGI-PGF)"/>
            <person name="Walter F."/>
            <person name="Albersmeier A."/>
            <person name="Kalinowski J."/>
            <person name="Ruckert C."/>
        </authorList>
    </citation>
    <scope>NUCLEOTIDE SEQUENCE [LARGE SCALE GENOMIC DNA]</scope>
    <source>
        <strain evidence="2 5">JCM 4205</strain>
    </source>
</reference>
<evidence type="ECO:0000313" key="3">
    <source>
        <dbReference type="EMBL" id="QEV34625.1"/>
    </source>
</evidence>
<dbReference type="Proteomes" id="UP000642014">
    <property type="component" value="Unassembled WGS sequence"/>
</dbReference>
<evidence type="ECO:0000313" key="5">
    <source>
        <dbReference type="Proteomes" id="UP000642014"/>
    </source>
</evidence>
<gene>
    <name evidence="3" type="ORF">CP977_22695</name>
    <name evidence="2" type="ORF">GCM10010497_03730</name>
</gene>
<dbReference type="GeneID" id="95456571"/>
<feature type="transmembrane region" description="Helical" evidence="1">
    <location>
        <begin position="68"/>
        <end position="86"/>
    </location>
</feature>
<organism evidence="2 5">
    <name type="scientific">Streptomyces cinereoruber</name>
    <dbReference type="NCBI Taxonomy" id="67260"/>
    <lineage>
        <taxon>Bacteria</taxon>
        <taxon>Bacillati</taxon>
        <taxon>Actinomycetota</taxon>
        <taxon>Actinomycetes</taxon>
        <taxon>Kitasatosporales</taxon>
        <taxon>Streptomycetaceae</taxon>
        <taxon>Streptomyces</taxon>
    </lineage>
</organism>
<proteinExistence type="predicted"/>
<evidence type="ECO:0000313" key="2">
    <source>
        <dbReference type="EMBL" id="GGR05614.1"/>
    </source>
</evidence>
<keyword evidence="4" id="KW-1185">Reference proteome</keyword>
<keyword evidence="1" id="KW-0472">Membrane</keyword>
<accession>A0AAV4KCZ1</accession>
<protein>
    <submittedName>
        <fullName evidence="2">Uncharacterized protein</fullName>
    </submittedName>
</protein>
<reference evidence="2" key="3">
    <citation type="submission" date="2023-08" db="EMBL/GenBank/DDBJ databases">
        <authorList>
            <person name="Sun Q."/>
            <person name="Ohkuma M."/>
        </authorList>
    </citation>
    <scope>NUCLEOTIDE SEQUENCE</scope>
    <source>
        <strain evidence="2">JCM 4205</strain>
    </source>
</reference>
<feature type="transmembrane region" description="Helical" evidence="1">
    <location>
        <begin position="7"/>
        <end position="25"/>
    </location>
</feature>
<dbReference type="EMBL" id="BMSJ01000001">
    <property type="protein sequence ID" value="GGR05614.1"/>
    <property type="molecule type" value="Genomic_DNA"/>
</dbReference>
<keyword evidence="1" id="KW-1133">Transmembrane helix</keyword>
<reference evidence="3 4" key="2">
    <citation type="submission" date="2017-09" db="EMBL/GenBank/DDBJ databases">
        <authorList>
            <person name="Lee N."/>
            <person name="Cho B.-K."/>
        </authorList>
    </citation>
    <scope>NUCLEOTIDE SEQUENCE [LARGE SCALE GENOMIC DNA]</scope>
    <source>
        <strain evidence="3 4">ATCC 19740</strain>
    </source>
</reference>
<dbReference type="RefSeq" id="WP_152370728.1">
    <property type="nucleotide sequence ID" value="NZ_BMSJ01000001.1"/>
</dbReference>
<dbReference type="EMBL" id="CP023693">
    <property type="protein sequence ID" value="QEV34625.1"/>
    <property type="molecule type" value="Genomic_DNA"/>
</dbReference>
<sequence>MRGIDSVIRTVANVLAGILVVWIALDLLDANRGNTVVGWFHSAADWLAAWSIGLFDVSGHTLQVLLDYGVPAVVYVVIAGLIARAASPRIR</sequence>